<proteinExistence type="predicted"/>
<evidence type="ECO:0000259" key="1">
    <source>
        <dbReference type="Pfam" id="PF26395"/>
    </source>
</evidence>
<dbReference type="AlphaFoldDB" id="A0A645BUX4"/>
<organism evidence="2">
    <name type="scientific">bioreactor metagenome</name>
    <dbReference type="NCBI Taxonomy" id="1076179"/>
    <lineage>
        <taxon>unclassified sequences</taxon>
        <taxon>metagenomes</taxon>
        <taxon>ecological metagenomes</taxon>
    </lineage>
</organism>
<dbReference type="InterPro" id="IPR058588">
    <property type="entry name" value="E2-CBASS"/>
</dbReference>
<accession>A0A645BUX4</accession>
<sequence length="137" mass="16297">MGMIKNREIPLIVQANKLQSYFPDSKYSVRQNILVWKGYLQPTYLSPKYLIKVVYQREKHPNVYVIDPKPLVLAEGKSKLEHVYDTDKQHLCIYYKRAKEWNETKFIADTIIPWTSEWLFHYEIWATTGIWHGGGIH</sequence>
<evidence type="ECO:0000313" key="2">
    <source>
        <dbReference type="EMBL" id="MPM67033.1"/>
    </source>
</evidence>
<dbReference type="EMBL" id="VSSQ01021445">
    <property type="protein sequence ID" value="MPM67033.1"/>
    <property type="molecule type" value="Genomic_DNA"/>
</dbReference>
<comment type="caution">
    <text evidence="2">The sequence shown here is derived from an EMBL/GenBank/DDBJ whole genome shotgun (WGS) entry which is preliminary data.</text>
</comment>
<protein>
    <recommendedName>
        <fullName evidence="1">Type II CBASS E2 protein domain-containing protein</fullName>
    </recommendedName>
</protein>
<dbReference type="Pfam" id="PF26395">
    <property type="entry name" value="E2-CBASS"/>
    <property type="match status" value="1"/>
</dbReference>
<gene>
    <name evidence="2" type="ORF">SDC9_113949</name>
</gene>
<feature type="domain" description="Type II CBASS E2 protein" evidence="1">
    <location>
        <begin position="14"/>
        <end position="137"/>
    </location>
</feature>
<reference evidence="2" key="1">
    <citation type="submission" date="2019-08" db="EMBL/GenBank/DDBJ databases">
        <authorList>
            <person name="Kucharzyk K."/>
            <person name="Murdoch R.W."/>
            <person name="Higgins S."/>
            <person name="Loffler F."/>
        </authorList>
    </citation>
    <scope>NUCLEOTIDE SEQUENCE</scope>
</reference>
<name>A0A645BUX4_9ZZZZ</name>